<dbReference type="InterPro" id="IPR013319">
    <property type="entry name" value="GH11/12"/>
</dbReference>
<evidence type="ECO:0000256" key="1">
    <source>
        <dbReference type="ARBA" id="ARBA00000681"/>
    </source>
</evidence>
<feature type="active site" description="Proton donor" evidence="9">
    <location>
        <position position="853"/>
    </location>
</feature>
<dbReference type="SUPFAM" id="SSF49899">
    <property type="entry name" value="Concanavalin A-like lectins/glucanases"/>
    <property type="match status" value="1"/>
</dbReference>
<comment type="catalytic activity">
    <reaction evidence="1 9">
        <text>Endohydrolysis of (1-&gt;4)-beta-D-xylosidic linkages in xylans.</text>
        <dbReference type="EC" id="3.2.1.8"/>
    </reaction>
</comment>
<proteinExistence type="inferred from homology"/>
<dbReference type="STRING" id="742766.HMPREF9455_01549"/>
<evidence type="ECO:0000256" key="3">
    <source>
        <dbReference type="ARBA" id="ARBA00012590"/>
    </source>
</evidence>
<keyword evidence="8 9" id="KW-0624">Polysaccharide degradation</keyword>
<sequence>MRSINTSLYRTIFLFILAVSVSAVQSAIKLPRLISDGMILQRDTPLQLWGWASPKESVTIKFMDKTYRTKADKKGDWRIVLPAQTAGGPYTININEITIKDVLIGDVWLCSGQSNMELPIRRTLDLYADEVKQVNNPMIRLFRVPMYYNFSGKETDYQGGNWKFATQENILDFSAVAYFFAKELYDKYKIPVGIINTAIGGSPAEAWISANTLKNYPALEAEAKKCAAPGFIEETKKEEQQASNEWYSAMIKTDKGIGKWHKKNIDTSGWNDFYLPGLWKDKGMDVKNAVIWLRKEFEVVKEDEGKPATLRLGYIIDSDSAFVNGTFVGTTGYQYPPRIYQIPGGTLIAGKNTVAIRIVTNEWGGIKEDKPYKVIIGNKQTDLTGEWKYLIGTQLLPSPPNTFFQYKPMGLYNGMIAPATNYKVKGILWYQGESNTGRTKEYKTLFPDLINDWREQRAEPQLPFIYAQLPELNKPWKQPAESGMAELREAQRQALLLPYTGMAVTLGCGEWNDIHPLNKKDVARRLALEAMRVAYGENIVSTGPQLKNMQSERNTIILTFDSVGEGLYSNSIINGFTIAGADKKYVWAEAAILNKNQVKVWSNQIQNPVSVRYAWADNPEGANLRNKEGLPASPFTAAQPDIISHTGGFNRDLKKVTAVPDTIITDNKAGIHDAFDYELWYDRGDVGMILKEDGAFECYWNNINNVLFRTGKKFDCTKTQGKFDCTKTHDETGDISLNYGCDYQPIGNSYLCVYGWSVDPLVEFYIVEAWGNWRPPGSLSKGTVEIDGGTYDIYETTRVEQPSINGDTTFQQYWSVRADKKTEGIISVSEHFRAWEKLGMKLGKMYEVALCVEGYQSSGTANVYRHTLTVGDTTIGTGPENNEKLSVSPPDTARDFAE</sequence>
<evidence type="ECO:0000256" key="2">
    <source>
        <dbReference type="ARBA" id="ARBA00004851"/>
    </source>
</evidence>
<feature type="active site" description="Nucleophile" evidence="9">
    <location>
        <position position="763"/>
    </location>
</feature>
<evidence type="ECO:0000256" key="6">
    <source>
        <dbReference type="ARBA" id="ARBA00023277"/>
    </source>
</evidence>
<dbReference type="InterPro" id="IPR013783">
    <property type="entry name" value="Ig-like_fold"/>
</dbReference>
<dbReference type="InterPro" id="IPR005181">
    <property type="entry name" value="SASA"/>
</dbReference>
<reference evidence="12 13" key="1">
    <citation type="submission" date="2011-04" db="EMBL/GenBank/DDBJ databases">
        <title>The Genome Sequence of Dysgonomonas gadei ATCC BAA-286.</title>
        <authorList>
            <consortium name="The Broad Institute Genome Sequencing Platform"/>
            <person name="Earl A."/>
            <person name="Ward D."/>
            <person name="Feldgarden M."/>
            <person name="Gevers D."/>
            <person name="Pudlo N."/>
            <person name="Martens E."/>
            <person name="Allen-Vercoe E."/>
            <person name="Young S.K."/>
            <person name="Zeng Q."/>
            <person name="Gargeya S."/>
            <person name="Fitzgerald M."/>
            <person name="Haas B."/>
            <person name="Abouelleil A."/>
            <person name="Alvarado L."/>
            <person name="Arachchi H.M."/>
            <person name="Berlin A."/>
            <person name="Brown A."/>
            <person name="Chapman S.B."/>
            <person name="Chen Z."/>
            <person name="Dunbar C."/>
            <person name="Freedman E."/>
            <person name="Gearin G."/>
            <person name="Gellesch M."/>
            <person name="Goldberg J."/>
            <person name="Griggs A."/>
            <person name="Gujja S."/>
            <person name="Heiman D."/>
            <person name="Howarth C."/>
            <person name="Larson L."/>
            <person name="Lui A."/>
            <person name="MacDonald P.J.P."/>
            <person name="Mehta T."/>
            <person name="Montmayeur A."/>
            <person name="Murphy C."/>
            <person name="Neiman D."/>
            <person name="Pearson M."/>
            <person name="Priest M."/>
            <person name="Roberts A."/>
            <person name="Saif S."/>
            <person name="Shea T."/>
            <person name="Shenoy N."/>
            <person name="Sisk P."/>
            <person name="Stolte C."/>
            <person name="Sykes S."/>
            <person name="Yandava C."/>
            <person name="Wortman J."/>
            <person name="Nusbaum C."/>
            <person name="Birren B."/>
        </authorList>
    </citation>
    <scope>NUCLEOTIDE SEQUENCE [LARGE SCALE GENOMIC DNA]</scope>
    <source>
        <strain evidence="12 13">ATCC BAA-286</strain>
    </source>
</reference>
<dbReference type="PROSITE" id="PS00777">
    <property type="entry name" value="GH11_2"/>
    <property type="match status" value="1"/>
</dbReference>
<evidence type="ECO:0000256" key="8">
    <source>
        <dbReference type="ARBA" id="ARBA00023326"/>
    </source>
</evidence>
<dbReference type="PROSITE" id="PS51761">
    <property type="entry name" value="GH11_3"/>
    <property type="match status" value="1"/>
</dbReference>
<name>F5IWT2_9BACT</name>
<protein>
    <recommendedName>
        <fullName evidence="3 9">endo-1,4-beta-xylanase</fullName>
        <ecNumber evidence="3 9">3.2.1.8</ecNumber>
    </recommendedName>
</protein>
<evidence type="ECO:0000256" key="4">
    <source>
        <dbReference type="ARBA" id="ARBA00022651"/>
    </source>
</evidence>
<dbReference type="InterPro" id="IPR033119">
    <property type="entry name" value="GH11_AS_2"/>
</dbReference>
<dbReference type="InterPro" id="IPR008979">
    <property type="entry name" value="Galactose-bd-like_sf"/>
</dbReference>
<evidence type="ECO:0000313" key="13">
    <source>
        <dbReference type="Proteomes" id="UP000004913"/>
    </source>
</evidence>
<comment type="similarity">
    <text evidence="9">Belongs to the glycosyl hydrolase 11 (cellulase G) family.</text>
</comment>
<dbReference type="Gene3D" id="3.40.50.1110">
    <property type="entry name" value="SGNH hydrolase"/>
    <property type="match status" value="2"/>
</dbReference>
<dbReference type="UniPathway" id="UPA00114"/>
<feature type="domain" description="GH11" evidence="11">
    <location>
        <begin position="663"/>
        <end position="866"/>
    </location>
</feature>
<organism evidence="12 13">
    <name type="scientific">Dysgonomonas gadei ATCC BAA-286</name>
    <dbReference type="NCBI Taxonomy" id="742766"/>
    <lineage>
        <taxon>Bacteria</taxon>
        <taxon>Pseudomonadati</taxon>
        <taxon>Bacteroidota</taxon>
        <taxon>Bacteroidia</taxon>
        <taxon>Bacteroidales</taxon>
        <taxon>Dysgonomonadaceae</taxon>
        <taxon>Dysgonomonas</taxon>
    </lineage>
</organism>
<dbReference type="PANTHER" id="PTHR22901">
    <property type="entry name" value="SIALATE O-ACETYLESTERASE"/>
    <property type="match status" value="1"/>
</dbReference>
<dbReference type="EMBL" id="ADLV01000018">
    <property type="protein sequence ID" value="EGK02279.1"/>
    <property type="molecule type" value="Genomic_DNA"/>
</dbReference>
<dbReference type="GO" id="GO:0001681">
    <property type="term" value="F:sialate O-acetylesterase activity"/>
    <property type="evidence" value="ECO:0007669"/>
    <property type="project" value="InterPro"/>
</dbReference>
<evidence type="ECO:0000259" key="11">
    <source>
        <dbReference type="PROSITE" id="PS51761"/>
    </source>
</evidence>
<dbReference type="Pfam" id="PF03629">
    <property type="entry name" value="SASA"/>
    <property type="match status" value="1"/>
</dbReference>
<keyword evidence="6 9" id="KW-0119">Carbohydrate metabolism</keyword>
<dbReference type="eggNOG" id="COG3250">
    <property type="taxonomic scope" value="Bacteria"/>
</dbReference>
<dbReference type="Proteomes" id="UP000004913">
    <property type="component" value="Unassembled WGS sequence"/>
</dbReference>
<keyword evidence="4 9" id="KW-0858">Xylan degradation</keyword>
<dbReference type="PRINTS" id="PR00911">
    <property type="entry name" value="GLHYDRLASE11"/>
</dbReference>
<dbReference type="eggNOG" id="COG0726">
    <property type="taxonomic scope" value="Bacteria"/>
</dbReference>
<dbReference type="AlphaFoldDB" id="F5IWT2"/>
<dbReference type="OrthoDB" id="9816001at2"/>
<dbReference type="PROSITE" id="PS00776">
    <property type="entry name" value="GH11_1"/>
    <property type="match status" value="1"/>
</dbReference>
<dbReference type="Pfam" id="PF00457">
    <property type="entry name" value="Glyco_hydro_11"/>
    <property type="match status" value="1"/>
</dbReference>
<evidence type="ECO:0000256" key="7">
    <source>
        <dbReference type="ARBA" id="ARBA00023295"/>
    </source>
</evidence>
<dbReference type="InterPro" id="IPR001137">
    <property type="entry name" value="Glyco_hydro_11"/>
</dbReference>
<dbReference type="Gene3D" id="2.60.40.10">
    <property type="entry name" value="Immunoglobulins"/>
    <property type="match status" value="1"/>
</dbReference>
<dbReference type="GO" id="GO:0045493">
    <property type="term" value="P:xylan catabolic process"/>
    <property type="evidence" value="ECO:0007669"/>
    <property type="project" value="UniProtKB-UniRule"/>
</dbReference>
<dbReference type="GO" id="GO:0031176">
    <property type="term" value="F:endo-1,4-beta-xylanase activity"/>
    <property type="evidence" value="ECO:0007669"/>
    <property type="project" value="UniProtKB-UniRule"/>
</dbReference>
<dbReference type="InterPro" id="IPR018208">
    <property type="entry name" value="GH11_AS_1"/>
</dbReference>
<evidence type="ECO:0000256" key="5">
    <source>
        <dbReference type="ARBA" id="ARBA00022801"/>
    </source>
</evidence>
<keyword evidence="7 9" id="KW-0326">Glycosidase</keyword>
<keyword evidence="13" id="KW-1185">Reference proteome</keyword>
<keyword evidence="5 9" id="KW-0378">Hydrolase</keyword>
<dbReference type="InterPro" id="IPR036514">
    <property type="entry name" value="SGNH_hydro_sf"/>
</dbReference>
<evidence type="ECO:0000256" key="9">
    <source>
        <dbReference type="PROSITE-ProRule" id="PRU01097"/>
    </source>
</evidence>
<dbReference type="EC" id="3.2.1.8" evidence="3 9"/>
<evidence type="ECO:0000313" key="12">
    <source>
        <dbReference type="EMBL" id="EGK02279.1"/>
    </source>
</evidence>
<dbReference type="SUPFAM" id="SSF52266">
    <property type="entry name" value="SGNH hydrolase"/>
    <property type="match status" value="1"/>
</dbReference>
<feature type="region of interest" description="Disordered" evidence="10">
    <location>
        <begin position="873"/>
        <end position="898"/>
    </location>
</feature>
<dbReference type="InterPro" id="IPR013320">
    <property type="entry name" value="ConA-like_dom_sf"/>
</dbReference>
<dbReference type="InterPro" id="IPR033123">
    <property type="entry name" value="GH11_dom"/>
</dbReference>
<dbReference type="RefSeq" id="WP_006799064.1">
    <property type="nucleotide sequence ID" value="NZ_GL891981.1"/>
</dbReference>
<accession>F5IWT2</accession>
<comment type="pathway">
    <text evidence="2 9">Glycan degradation; xylan degradation.</text>
</comment>
<dbReference type="PANTHER" id="PTHR22901:SF0">
    <property type="entry name" value="SIALATE O-ACETYLESTERASE"/>
    <property type="match status" value="1"/>
</dbReference>
<dbReference type="HOGENOM" id="CLU_015150_2_0_10"/>
<dbReference type="InterPro" id="IPR039329">
    <property type="entry name" value="SIAE"/>
</dbReference>
<comment type="caution">
    <text evidence="12">The sequence shown here is derived from an EMBL/GenBank/DDBJ whole genome shotgun (WGS) entry which is preliminary data.</text>
</comment>
<evidence type="ECO:0000256" key="10">
    <source>
        <dbReference type="SAM" id="MobiDB-lite"/>
    </source>
</evidence>
<dbReference type="Gene3D" id="2.60.120.180">
    <property type="match status" value="1"/>
</dbReference>
<dbReference type="SUPFAM" id="SSF49785">
    <property type="entry name" value="Galactose-binding domain-like"/>
    <property type="match status" value="1"/>
</dbReference>
<gene>
    <name evidence="12" type="ORF">HMPREF9455_01549</name>
</gene>